<evidence type="ECO:0000313" key="4">
    <source>
        <dbReference type="Proteomes" id="UP000179807"/>
    </source>
</evidence>
<gene>
    <name evidence="3" type="primary">eutH</name>
    <name evidence="3" type="ORF">TRFO_13745</name>
</gene>
<evidence type="ECO:0000256" key="1">
    <source>
        <dbReference type="SAM" id="MobiDB-lite"/>
    </source>
</evidence>
<dbReference type="Pfam" id="PF04346">
    <property type="entry name" value="EutH"/>
    <property type="match status" value="1"/>
</dbReference>
<evidence type="ECO:0000256" key="2">
    <source>
        <dbReference type="SAM" id="Phobius"/>
    </source>
</evidence>
<dbReference type="GO" id="GO:0034228">
    <property type="term" value="F:ethanolamine transmembrane transporter activity"/>
    <property type="evidence" value="ECO:0007669"/>
    <property type="project" value="InterPro"/>
</dbReference>
<dbReference type="PIRSF" id="PIRSF019466">
    <property type="entry name" value="EutH"/>
    <property type="match status" value="1"/>
</dbReference>
<feature type="transmembrane region" description="Helical" evidence="2">
    <location>
        <begin position="275"/>
        <end position="304"/>
    </location>
</feature>
<feature type="transmembrane region" description="Helical" evidence="2">
    <location>
        <begin position="67"/>
        <end position="89"/>
    </location>
</feature>
<feature type="region of interest" description="Disordered" evidence="1">
    <location>
        <begin position="417"/>
        <end position="446"/>
    </location>
</feature>
<feature type="transmembrane region" description="Helical" evidence="2">
    <location>
        <begin position="229"/>
        <end position="250"/>
    </location>
</feature>
<keyword evidence="2" id="KW-0472">Membrane</keyword>
<dbReference type="InterPro" id="IPR007441">
    <property type="entry name" value="EutH"/>
</dbReference>
<feature type="transmembrane region" description="Helical" evidence="2">
    <location>
        <begin position="348"/>
        <end position="370"/>
    </location>
</feature>
<sequence length="458" mass="49554">MGAFDEFVDHITNGTVFIESCKEYGRNVSAPLIITSISMLFMVFAGFDYLNNNRFGYGEKYYEAWCAMPALSLAMVGISALTPVLRIVLKPIVSPIYKGLGSHPAMFAGTLLACDMGGYPFAMSMAGDEISVGLYSGLVLGSMLGATIVFLIPVGMKLIPQDRHVYFAYGILIGLLTIPFGCFAGGASMAATPFKLPIIEVLKNIVPVVILCVAIGLCLFIFPRGTLTGFLWFSKIINFLMLFGTVLAIFQDKVTIKFPLFDTMVEPDKNDGENALYAALLAVGQIAIVLAGTIPMVHFIITVFGKYLAKLGKVIGMNEIDSSLLVSTLASCIPTDEKFGEMSEVGMIVNSAFQVGAAFVFGDHLGYIGAVEPDMIVPMIVGKLTSGILSVILAALTAKFFIGKIHAMDAKHDTTEFSENTRNRFEEEEEEVIDTEKATGNEQKNPEIHLISEALSEI</sequence>
<keyword evidence="4" id="KW-1185">Reference proteome</keyword>
<name>A0A1J4L1C8_9EUKA</name>
<dbReference type="GeneID" id="94832130"/>
<dbReference type="GO" id="GO:0005886">
    <property type="term" value="C:plasma membrane"/>
    <property type="evidence" value="ECO:0007669"/>
    <property type="project" value="TreeGrafter"/>
</dbReference>
<feature type="transmembrane region" description="Helical" evidence="2">
    <location>
        <begin position="134"/>
        <end position="154"/>
    </location>
</feature>
<feature type="transmembrane region" description="Helical" evidence="2">
    <location>
        <begin position="101"/>
        <end position="122"/>
    </location>
</feature>
<reference evidence="3" key="1">
    <citation type="submission" date="2016-10" db="EMBL/GenBank/DDBJ databases">
        <authorList>
            <person name="Benchimol M."/>
            <person name="Almeida L.G."/>
            <person name="Vasconcelos A.T."/>
            <person name="Perreira-Neves A."/>
            <person name="Rosa I.A."/>
            <person name="Tasca T."/>
            <person name="Bogo M.R."/>
            <person name="de Souza W."/>
        </authorList>
    </citation>
    <scope>NUCLEOTIDE SEQUENCE [LARGE SCALE GENOMIC DNA]</scope>
    <source>
        <strain evidence="3">K</strain>
    </source>
</reference>
<feature type="transmembrane region" description="Helical" evidence="2">
    <location>
        <begin position="166"/>
        <end position="189"/>
    </location>
</feature>
<dbReference type="PANTHER" id="PTHR40089:SF1">
    <property type="entry name" value="ETHANOLAMINE PERMEASE EUTH-RELATED"/>
    <property type="match status" value="1"/>
</dbReference>
<accession>A0A1J4L1C8</accession>
<dbReference type="EMBL" id="MLAK01000186">
    <property type="protein sequence ID" value="OHT15766.1"/>
    <property type="molecule type" value="Genomic_DNA"/>
</dbReference>
<proteinExistence type="predicted"/>
<dbReference type="VEuPathDB" id="TrichDB:TRFO_13745"/>
<feature type="transmembrane region" description="Helical" evidence="2">
    <location>
        <begin position="201"/>
        <end position="222"/>
    </location>
</feature>
<dbReference type="AlphaFoldDB" id="A0A1J4L1C8"/>
<feature type="transmembrane region" description="Helical" evidence="2">
    <location>
        <begin position="376"/>
        <end position="402"/>
    </location>
</feature>
<dbReference type="OrthoDB" id="10554256at2759"/>
<organism evidence="3 4">
    <name type="scientific">Tritrichomonas foetus</name>
    <dbReference type="NCBI Taxonomy" id="1144522"/>
    <lineage>
        <taxon>Eukaryota</taxon>
        <taxon>Metamonada</taxon>
        <taxon>Parabasalia</taxon>
        <taxon>Tritrichomonadida</taxon>
        <taxon>Tritrichomonadidae</taxon>
        <taxon>Tritrichomonas</taxon>
    </lineage>
</organism>
<dbReference type="PANTHER" id="PTHR40089">
    <property type="entry name" value="ETHANOLAMINE UTILIZATION PROTEIN EUTH"/>
    <property type="match status" value="1"/>
</dbReference>
<feature type="transmembrane region" description="Helical" evidence="2">
    <location>
        <begin position="28"/>
        <end position="47"/>
    </location>
</feature>
<dbReference type="Proteomes" id="UP000179807">
    <property type="component" value="Unassembled WGS sequence"/>
</dbReference>
<comment type="caution">
    <text evidence="3">The sequence shown here is derived from an EMBL/GenBank/DDBJ whole genome shotgun (WGS) entry which is preliminary data.</text>
</comment>
<feature type="compositionally biased region" description="Basic and acidic residues" evidence="1">
    <location>
        <begin position="434"/>
        <end position="446"/>
    </location>
</feature>
<protein>
    <submittedName>
        <fullName evidence="3">Ethanolamine utilization protein EutH</fullName>
    </submittedName>
</protein>
<dbReference type="RefSeq" id="XP_068368902.1">
    <property type="nucleotide sequence ID" value="XM_068497426.1"/>
</dbReference>
<evidence type="ECO:0000313" key="3">
    <source>
        <dbReference type="EMBL" id="OHT15766.1"/>
    </source>
</evidence>
<keyword evidence="2" id="KW-0812">Transmembrane</keyword>
<keyword evidence="2" id="KW-1133">Transmembrane helix</keyword>